<keyword evidence="5 6" id="KW-0472">Membrane</keyword>
<evidence type="ECO:0000313" key="7">
    <source>
        <dbReference type="EMBL" id="QKX49549.1"/>
    </source>
</evidence>
<sequence>MNNKAKKFLKNFSYTLGTNLVNMIISALLIFILPKVMGIEEYSYWQLYLFYSVYVPFLQLGWTDGIYLRFGGQKYEGLNKKLFFSQFILLLLFQIIIGVIMYSFASIYIINDDKKFIIQIISIFLAIINVRYFFTYILQATNRFKEFSQIILIDRILFLVLVFLFLFFGVRDYKLLILLDLIGKFVSLIYAAYLCKEILTTKILHVTIDIKELMENISVGSKIMFSNTVSLMIVGVIRLGIERSWDINTFGKVSLTLNISNFVMIFINAMGMVIFPILRRVEEKKLPNIYHTLRTLLMACLLGTLIMYYPLKYLLSIWLPSYSESVLFMALVFPIILFEGKMSLLINTYLKTLRKEKTLLFVNIISLVLSILISSITIFLIQNLNLVVFSIVIILMFRSVLAELLLSKMLKFNIFKDTLLEMTMTFVFIFTGWFVDSWISMIIYFIAYLIYLVLKQKHIKMAFNNLKEIIKK</sequence>
<feature type="transmembrane region" description="Helical" evidence="6">
    <location>
        <begin position="437"/>
        <end position="454"/>
    </location>
</feature>
<dbReference type="GO" id="GO:0005886">
    <property type="term" value="C:plasma membrane"/>
    <property type="evidence" value="ECO:0007669"/>
    <property type="project" value="UniProtKB-SubCell"/>
</dbReference>
<name>A0A7H8Q6H3_9BACL</name>
<keyword evidence="4 6" id="KW-1133">Transmembrane helix</keyword>
<keyword evidence="8" id="KW-1185">Reference proteome</keyword>
<feature type="transmembrane region" description="Helical" evidence="6">
    <location>
        <begin position="293"/>
        <end position="311"/>
    </location>
</feature>
<evidence type="ECO:0000256" key="5">
    <source>
        <dbReference type="ARBA" id="ARBA00023136"/>
    </source>
</evidence>
<accession>A0A7H8Q6H3</accession>
<feature type="transmembrane region" description="Helical" evidence="6">
    <location>
        <begin position="317"/>
        <end position="338"/>
    </location>
</feature>
<protein>
    <submittedName>
        <fullName evidence="7">Oligosaccharide flippase family protein</fullName>
    </submittedName>
</protein>
<keyword evidence="2" id="KW-1003">Cell membrane</keyword>
<evidence type="ECO:0000256" key="1">
    <source>
        <dbReference type="ARBA" id="ARBA00004651"/>
    </source>
</evidence>
<feature type="transmembrane region" description="Helical" evidence="6">
    <location>
        <begin position="45"/>
        <end position="67"/>
    </location>
</feature>
<evidence type="ECO:0000256" key="2">
    <source>
        <dbReference type="ARBA" id="ARBA00022475"/>
    </source>
</evidence>
<evidence type="ECO:0000256" key="4">
    <source>
        <dbReference type="ARBA" id="ARBA00022989"/>
    </source>
</evidence>
<feature type="transmembrane region" description="Helical" evidence="6">
    <location>
        <begin position="261"/>
        <end position="281"/>
    </location>
</feature>
<gene>
    <name evidence="7" type="ORF">HF394_02550</name>
</gene>
<feature type="transmembrane region" description="Helical" evidence="6">
    <location>
        <begin position="387"/>
        <end position="406"/>
    </location>
</feature>
<evidence type="ECO:0000256" key="3">
    <source>
        <dbReference type="ARBA" id="ARBA00022692"/>
    </source>
</evidence>
<feature type="transmembrane region" description="Helical" evidence="6">
    <location>
        <begin position="116"/>
        <end position="138"/>
    </location>
</feature>
<reference evidence="8" key="1">
    <citation type="submission" date="2020-06" db="EMBL/GenBank/DDBJ databases">
        <title>Isolation of Planomicrobium glaciei.</title>
        <authorList>
            <person name="Malisova L."/>
            <person name="Safrankova R."/>
            <person name="Jakubu V."/>
            <person name="Spanelova P."/>
        </authorList>
    </citation>
    <scope>NUCLEOTIDE SEQUENCE [LARGE SCALE GENOMIC DNA]</scope>
    <source>
        <strain evidence="8">NRL-ATB46093</strain>
    </source>
</reference>
<evidence type="ECO:0000256" key="6">
    <source>
        <dbReference type="SAM" id="Phobius"/>
    </source>
</evidence>
<comment type="subcellular location">
    <subcellularLocation>
        <location evidence="1">Cell membrane</location>
        <topology evidence="1">Multi-pass membrane protein</topology>
    </subcellularLocation>
</comment>
<dbReference type="InterPro" id="IPR050833">
    <property type="entry name" value="Poly_Biosynth_Transport"/>
</dbReference>
<feature type="transmembrane region" description="Helical" evidence="6">
    <location>
        <begin position="359"/>
        <end position="381"/>
    </location>
</feature>
<proteinExistence type="predicted"/>
<evidence type="ECO:0000313" key="8">
    <source>
        <dbReference type="Proteomes" id="UP000509222"/>
    </source>
</evidence>
<dbReference type="RefSeq" id="WP_176294012.1">
    <property type="nucleotide sequence ID" value="NZ_CP051177.1"/>
</dbReference>
<dbReference type="PANTHER" id="PTHR30250">
    <property type="entry name" value="PST FAMILY PREDICTED COLANIC ACID TRANSPORTER"/>
    <property type="match status" value="1"/>
</dbReference>
<dbReference type="PANTHER" id="PTHR30250:SF11">
    <property type="entry name" value="O-ANTIGEN TRANSPORTER-RELATED"/>
    <property type="match status" value="1"/>
</dbReference>
<dbReference type="AlphaFoldDB" id="A0A7H8Q6H3"/>
<feature type="transmembrane region" description="Helical" evidence="6">
    <location>
        <begin position="87"/>
        <end position="110"/>
    </location>
</feature>
<feature type="transmembrane region" description="Helical" evidence="6">
    <location>
        <begin position="413"/>
        <end position="431"/>
    </location>
</feature>
<feature type="transmembrane region" description="Helical" evidence="6">
    <location>
        <begin position="150"/>
        <end position="169"/>
    </location>
</feature>
<feature type="transmembrane region" description="Helical" evidence="6">
    <location>
        <begin position="175"/>
        <end position="195"/>
    </location>
</feature>
<organism evidence="7 8">
    <name type="scientific">Planococcus glaciei</name>
    <dbReference type="NCBI Taxonomy" id="459472"/>
    <lineage>
        <taxon>Bacteria</taxon>
        <taxon>Bacillati</taxon>
        <taxon>Bacillota</taxon>
        <taxon>Bacilli</taxon>
        <taxon>Bacillales</taxon>
        <taxon>Caryophanaceae</taxon>
        <taxon>Planococcus</taxon>
    </lineage>
</organism>
<dbReference type="InterPro" id="IPR002797">
    <property type="entry name" value="Polysacc_synth"/>
</dbReference>
<dbReference type="Pfam" id="PF01943">
    <property type="entry name" value="Polysacc_synt"/>
    <property type="match status" value="1"/>
</dbReference>
<dbReference type="Proteomes" id="UP000509222">
    <property type="component" value="Chromosome"/>
</dbReference>
<feature type="transmembrane region" description="Helical" evidence="6">
    <location>
        <begin position="12"/>
        <end position="33"/>
    </location>
</feature>
<keyword evidence="3 6" id="KW-0812">Transmembrane</keyword>
<feature type="transmembrane region" description="Helical" evidence="6">
    <location>
        <begin position="223"/>
        <end position="241"/>
    </location>
</feature>
<dbReference type="EMBL" id="CP051177">
    <property type="protein sequence ID" value="QKX49549.1"/>
    <property type="molecule type" value="Genomic_DNA"/>
</dbReference>